<name>A0ABV1TX47_9ACTN</name>
<dbReference type="EMBL" id="JBEOZM010000042">
    <property type="protein sequence ID" value="MER6274109.1"/>
    <property type="molecule type" value="Genomic_DNA"/>
</dbReference>
<keyword evidence="2" id="KW-0472">Membrane</keyword>
<feature type="transmembrane region" description="Helical" evidence="2">
    <location>
        <begin position="333"/>
        <end position="354"/>
    </location>
</feature>
<dbReference type="EC" id="2.3.-.-" evidence="4"/>
<keyword evidence="2" id="KW-0812">Transmembrane</keyword>
<feature type="compositionally biased region" description="Pro residues" evidence="1">
    <location>
        <begin position="1"/>
        <end position="12"/>
    </location>
</feature>
<protein>
    <submittedName>
        <fullName evidence="4">Acyltransferase</fullName>
        <ecNumber evidence="4">2.3.-.-</ecNumber>
    </submittedName>
</protein>
<comment type="caution">
    <text evidence="4">The sequence shown here is derived from an EMBL/GenBank/DDBJ whole genome shotgun (WGS) entry which is preliminary data.</text>
</comment>
<keyword evidence="4" id="KW-0012">Acyltransferase</keyword>
<organism evidence="4 5">
    <name type="scientific">Streptomyces sp. 900105755</name>
    <dbReference type="NCBI Taxonomy" id="3154389"/>
    <lineage>
        <taxon>Bacteria</taxon>
        <taxon>Bacillati</taxon>
        <taxon>Actinomycetota</taxon>
        <taxon>Actinomycetes</taxon>
        <taxon>Kitasatosporales</taxon>
        <taxon>Streptomycetaceae</taxon>
        <taxon>Streptomyces</taxon>
    </lineage>
</organism>
<dbReference type="RefSeq" id="WP_351962337.1">
    <property type="nucleotide sequence ID" value="NZ_JBEOZM010000042.1"/>
</dbReference>
<keyword evidence="4" id="KW-0808">Transferase</keyword>
<feature type="transmembrane region" description="Helical" evidence="2">
    <location>
        <begin position="239"/>
        <end position="257"/>
    </location>
</feature>
<evidence type="ECO:0000259" key="3">
    <source>
        <dbReference type="Pfam" id="PF01757"/>
    </source>
</evidence>
<feature type="domain" description="Acyltransferase 3" evidence="3">
    <location>
        <begin position="31"/>
        <end position="351"/>
    </location>
</feature>
<dbReference type="GO" id="GO:0016746">
    <property type="term" value="F:acyltransferase activity"/>
    <property type="evidence" value="ECO:0007669"/>
    <property type="project" value="UniProtKB-KW"/>
</dbReference>
<feature type="region of interest" description="Disordered" evidence="1">
    <location>
        <begin position="1"/>
        <end position="21"/>
    </location>
</feature>
<feature type="transmembrane region" description="Helical" evidence="2">
    <location>
        <begin position="158"/>
        <end position="182"/>
    </location>
</feature>
<dbReference type="InterPro" id="IPR050879">
    <property type="entry name" value="Acyltransferase_3"/>
</dbReference>
<dbReference type="PANTHER" id="PTHR23028:SF53">
    <property type="entry name" value="ACYL_TRANSF_3 DOMAIN-CONTAINING PROTEIN"/>
    <property type="match status" value="1"/>
</dbReference>
<dbReference type="PANTHER" id="PTHR23028">
    <property type="entry name" value="ACETYLTRANSFERASE"/>
    <property type="match status" value="1"/>
</dbReference>
<accession>A0ABV1TX47</accession>
<feature type="transmembrane region" description="Helical" evidence="2">
    <location>
        <begin position="295"/>
        <end position="313"/>
    </location>
</feature>
<evidence type="ECO:0000256" key="1">
    <source>
        <dbReference type="SAM" id="MobiDB-lite"/>
    </source>
</evidence>
<feature type="transmembrane region" description="Helical" evidence="2">
    <location>
        <begin position="216"/>
        <end position="232"/>
    </location>
</feature>
<evidence type="ECO:0000313" key="4">
    <source>
        <dbReference type="EMBL" id="MER6274109.1"/>
    </source>
</evidence>
<feature type="transmembrane region" description="Helical" evidence="2">
    <location>
        <begin position="73"/>
        <end position="94"/>
    </location>
</feature>
<reference evidence="4 5" key="1">
    <citation type="submission" date="2024-06" db="EMBL/GenBank/DDBJ databases">
        <title>The Natural Products Discovery Center: Release of the First 8490 Sequenced Strains for Exploring Actinobacteria Biosynthetic Diversity.</title>
        <authorList>
            <person name="Kalkreuter E."/>
            <person name="Kautsar S.A."/>
            <person name="Yang D."/>
            <person name="Bader C.D."/>
            <person name="Teijaro C.N."/>
            <person name="Fluegel L."/>
            <person name="Davis C.M."/>
            <person name="Simpson J.R."/>
            <person name="Lauterbach L."/>
            <person name="Steele A.D."/>
            <person name="Gui C."/>
            <person name="Meng S."/>
            <person name="Li G."/>
            <person name="Viehrig K."/>
            <person name="Ye F."/>
            <person name="Su P."/>
            <person name="Kiefer A.F."/>
            <person name="Nichols A."/>
            <person name="Cepeda A.J."/>
            <person name="Yan W."/>
            <person name="Fan B."/>
            <person name="Jiang Y."/>
            <person name="Adhikari A."/>
            <person name="Zheng C.-J."/>
            <person name="Schuster L."/>
            <person name="Cowan T.M."/>
            <person name="Smanski M.J."/>
            <person name="Chevrette M.G."/>
            <person name="De Carvalho L.P.S."/>
            <person name="Shen B."/>
        </authorList>
    </citation>
    <scope>NUCLEOTIDE SEQUENCE [LARGE SCALE GENOMIC DNA]</scope>
    <source>
        <strain evidence="4 5">NPDC001694</strain>
    </source>
</reference>
<dbReference type="InterPro" id="IPR002656">
    <property type="entry name" value="Acyl_transf_3_dom"/>
</dbReference>
<keyword evidence="2" id="KW-1133">Transmembrane helix</keyword>
<feature type="transmembrane region" description="Helical" evidence="2">
    <location>
        <begin position="269"/>
        <end position="288"/>
    </location>
</feature>
<keyword evidence="5" id="KW-1185">Reference proteome</keyword>
<evidence type="ECO:0000313" key="5">
    <source>
        <dbReference type="Proteomes" id="UP001490365"/>
    </source>
</evidence>
<feature type="transmembrane region" description="Helical" evidence="2">
    <location>
        <begin position="189"/>
        <end position="210"/>
    </location>
</feature>
<gene>
    <name evidence="4" type="ORF">ABT211_43725</name>
</gene>
<sequence length="369" mass="40554">MPLASPPLPSPPARITAVPAPPGRPRPRLLALDGLRLAAALMVCLYHYAGRGGVVSASWHQNPDHVFPTLSRAAVYGCLGVQFFFVISGFVICMSSWGRSLGDFFRSRVARLYPAYWVALALITVASVALPAVVHPVRLDQFLVNLTMLQQPLGVPRVLGVCWTLWVEVRFYALFALLVVLPGVTYRRVVLFCSVWTMAAVLSTATGGAWAELVVMPAYAPYFVGGLALYLVHRFGNGLLPWGIVALSWILGMRTATQGLWHSGSPRDPYVVMLLVTLAFAAVAAVAAGWTRWAAWPWLTTAGALTYPFYLIHEHLGWFVIRVLHRAWGLPPWPTLAVTVLGMLGLAWLIHRFVETPFGPRLKRALKNA</sequence>
<dbReference type="Pfam" id="PF01757">
    <property type="entry name" value="Acyl_transf_3"/>
    <property type="match status" value="1"/>
</dbReference>
<evidence type="ECO:0000256" key="2">
    <source>
        <dbReference type="SAM" id="Phobius"/>
    </source>
</evidence>
<feature type="transmembrane region" description="Helical" evidence="2">
    <location>
        <begin position="115"/>
        <end position="138"/>
    </location>
</feature>
<proteinExistence type="predicted"/>
<dbReference type="Proteomes" id="UP001490365">
    <property type="component" value="Unassembled WGS sequence"/>
</dbReference>